<evidence type="ECO:0000256" key="5">
    <source>
        <dbReference type="ARBA" id="ARBA00022553"/>
    </source>
</evidence>
<dbReference type="Gene3D" id="3.30.450.20">
    <property type="entry name" value="PAS domain"/>
    <property type="match status" value="2"/>
</dbReference>
<dbReference type="CDD" id="cd00082">
    <property type="entry name" value="HisKA"/>
    <property type="match status" value="1"/>
</dbReference>
<dbReference type="InterPro" id="IPR005467">
    <property type="entry name" value="His_kinase_dom"/>
</dbReference>
<organism evidence="17 18">
    <name type="scientific">Ruegeria conchae</name>
    <dbReference type="NCBI Taxonomy" id="981384"/>
    <lineage>
        <taxon>Bacteria</taxon>
        <taxon>Pseudomonadati</taxon>
        <taxon>Pseudomonadota</taxon>
        <taxon>Alphaproteobacteria</taxon>
        <taxon>Rhodobacterales</taxon>
        <taxon>Roseobacteraceae</taxon>
        <taxon>Ruegeria</taxon>
    </lineage>
</organism>
<dbReference type="AlphaFoldDB" id="A0A497ZEU7"/>
<dbReference type="InterPro" id="IPR004358">
    <property type="entry name" value="Sig_transdc_His_kin-like_C"/>
</dbReference>
<dbReference type="SMART" id="SM00388">
    <property type="entry name" value="HisKA"/>
    <property type="match status" value="1"/>
</dbReference>
<dbReference type="GO" id="GO:0005886">
    <property type="term" value="C:plasma membrane"/>
    <property type="evidence" value="ECO:0007669"/>
    <property type="project" value="UniProtKB-SubCell"/>
</dbReference>
<feature type="transmembrane region" description="Helical" evidence="15">
    <location>
        <begin position="7"/>
        <end position="28"/>
    </location>
</feature>
<dbReference type="InterPro" id="IPR029151">
    <property type="entry name" value="Sensor-like_sf"/>
</dbReference>
<keyword evidence="12" id="KW-0902">Two-component regulatory system</keyword>
<evidence type="ECO:0000256" key="15">
    <source>
        <dbReference type="SAM" id="Phobius"/>
    </source>
</evidence>
<dbReference type="PANTHER" id="PTHR43065">
    <property type="entry name" value="SENSOR HISTIDINE KINASE"/>
    <property type="match status" value="1"/>
</dbReference>
<evidence type="ECO:0000256" key="6">
    <source>
        <dbReference type="ARBA" id="ARBA00022679"/>
    </source>
</evidence>
<evidence type="ECO:0000256" key="12">
    <source>
        <dbReference type="ARBA" id="ARBA00023012"/>
    </source>
</evidence>
<evidence type="ECO:0000256" key="1">
    <source>
        <dbReference type="ARBA" id="ARBA00000085"/>
    </source>
</evidence>
<dbReference type="EMBL" id="RCCT01000003">
    <property type="protein sequence ID" value="RLK07239.1"/>
    <property type="molecule type" value="Genomic_DNA"/>
</dbReference>
<dbReference type="Proteomes" id="UP000271700">
    <property type="component" value="Unassembled WGS sequence"/>
</dbReference>
<dbReference type="InterPro" id="IPR003594">
    <property type="entry name" value="HATPase_dom"/>
</dbReference>
<dbReference type="STRING" id="981384.GCA_000192475_01468"/>
<keyword evidence="9 17" id="KW-0418">Kinase</keyword>
<dbReference type="Gene3D" id="3.30.565.10">
    <property type="entry name" value="Histidine kinase-like ATPase, C-terminal domain"/>
    <property type="match status" value="1"/>
</dbReference>
<dbReference type="OrthoDB" id="7568856at2"/>
<evidence type="ECO:0000256" key="4">
    <source>
        <dbReference type="ARBA" id="ARBA00022475"/>
    </source>
</evidence>
<dbReference type="CDD" id="cd12914">
    <property type="entry name" value="PDC1_DGC_like"/>
    <property type="match status" value="1"/>
</dbReference>
<feature type="coiled-coil region" evidence="14">
    <location>
        <begin position="301"/>
        <end position="352"/>
    </location>
</feature>
<reference evidence="17 18" key="1">
    <citation type="submission" date="2018-10" db="EMBL/GenBank/DDBJ databases">
        <title>Genomic Encyclopedia of Archaeal and Bacterial Type Strains, Phase II (KMG-II): from individual species to whole genera.</title>
        <authorList>
            <person name="Goeker M."/>
        </authorList>
    </citation>
    <scope>NUCLEOTIDE SEQUENCE [LARGE SCALE GENOMIC DNA]</scope>
    <source>
        <strain evidence="17 18">DSM 29317</strain>
    </source>
</reference>
<sequence>MRSASYIVGILIAIAASIGLYLVSYQYFVSEELSKAQGRLSLYQSSVNSELERFSHLTYVLSQDSFVIGTAEGDGTGTLNRRLEDFAAQAGLDAIYLMDEDGITISSSNYRDTGSFVGQNYAFRPYFQTAISGKQGRFYAIGATTGLPGYFIANAVLDDEGASTGVIAIKIDFSNLQDSWKNSGEQVLLANEDGVVLLSSNSDWRYRALTPLSEPQQERIRDARQFPGQDLDALDWVELPGDQARIAGTKRLHLAATDLPDGWSLHYFASDDQAVARSWLVTAIFVLLAGLAFIFFQIQRARRVSAALERSEEEEAKLREANERLAIEIDDRKTAERSLKRTQSELERASRLAALGQLSASVTHELGQPIAAMRNHLVADEISSSGESKLPQKIGSLVDRMEGITRQLRFFARSESEAFDDVDLCTSVDAALALVAPNIEQGKVKISIDASTGPAIIRGSALRIEQVITNLLRNAIDATDEADGPEIHIAVMASDDEVVLEIQDNGHGLGEATLVELQEPFVTTRESGRGMGLGLAISTSIVKDHDGTMTARNRNDGGTIFRVTFPIAPITEETDE</sequence>
<name>A0A497ZEU7_9RHOB</name>
<dbReference type="PIRSF" id="PIRSF036431">
    <property type="entry name" value="STHK_DctB"/>
    <property type="match status" value="1"/>
</dbReference>
<feature type="transmembrane region" description="Helical" evidence="15">
    <location>
        <begin position="278"/>
        <end position="296"/>
    </location>
</feature>
<dbReference type="PRINTS" id="PR00344">
    <property type="entry name" value="BCTRLSENSOR"/>
</dbReference>
<evidence type="ECO:0000256" key="14">
    <source>
        <dbReference type="SAM" id="Coils"/>
    </source>
</evidence>
<evidence type="ECO:0000313" key="17">
    <source>
        <dbReference type="EMBL" id="RLK07239.1"/>
    </source>
</evidence>
<comment type="catalytic activity">
    <reaction evidence="1">
        <text>ATP + protein L-histidine = ADP + protein N-phospho-L-histidine.</text>
        <dbReference type="EC" id="2.7.13.3"/>
    </reaction>
</comment>
<dbReference type="RefSeq" id="WP_010442333.1">
    <property type="nucleotide sequence ID" value="NZ_AEYW01000014.1"/>
</dbReference>
<dbReference type="SUPFAM" id="SSF55874">
    <property type="entry name" value="ATPase domain of HSP90 chaperone/DNA topoisomerase II/histidine kinase"/>
    <property type="match status" value="1"/>
</dbReference>
<evidence type="ECO:0000313" key="18">
    <source>
        <dbReference type="Proteomes" id="UP000271700"/>
    </source>
</evidence>
<dbReference type="InterPro" id="IPR017055">
    <property type="entry name" value="Sig_transdc_His_kinase_DctB"/>
</dbReference>
<evidence type="ECO:0000256" key="9">
    <source>
        <dbReference type="ARBA" id="ARBA00022777"/>
    </source>
</evidence>
<proteinExistence type="predicted"/>
<evidence type="ECO:0000259" key="16">
    <source>
        <dbReference type="PROSITE" id="PS50109"/>
    </source>
</evidence>
<dbReference type="InterPro" id="IPR036097">
    <property type="entry name" value="HisK_dim/P_sf"/>
</dbReference>
<protein>
    <recommendedName>
        <fullName evidence="3">histidine kinase</fullName>
        <ecNumber evidence="3">2.7.13.3</ecNumber>
    </recommendedName>
</protein>
<keyword evidence="11 15" id="KW-1133">Transmembrane helix</keyword>
<dbReference type="EC" id="2.7.13.3" evidence="3"/>
<feature type="domain" description="Histidine kinase" evidence="16">
    <location>
        <begin position="361"/>
        <end position="569"/>
    </location>
</feature>
<dbReference type="PANTHER" id="PTHR43065:SF10">
    <property type="entry name" value="PEROXIDE STRESS-ACTIVATED HISTIDINE KINASE MAK3"/>
    <property type="match status" value="1"/>
</dbReference>
<comment type="subcellular location">
    <subcellularLocation>
        <location evidence="2">Cell membrane</location>
        <topology evidence="2">Multi-pass membrane protein</topology>
    </subcellularLocation>
</comment>
<evidence type="ECO:0000256" key="8">
    <source>
        <dbReference type="ARBA" id="ARBA00022741"/>
    </source>
</evidence>
<evidence type="ECO:0000256" key="11">
    <source>
        <dbReference type="ARBA" id="ARBA00022989"/>
    </source>
</evidence>
<keyword evidence="7 15" id="KW-0812">Transmembrane</keyword>
<dbReference type="Gene3D" id="1.10.287.130">
    <property type="match status" value="1"/>
</dbReference>
<dbReference type="GO" id="GO:0005524">
    <property type="term" value="F:ATP binding"/>
    <property type="evidence" value="ECO:0007669"/>
    <property type="project" value="UniProtKB-KW"/>
</dbReference>
<dbReference type="Gene3D" id="6.10.250.3020">
    <property type="match status" value="1"/>
</dbReference>
<dbReference type="SMART" id="SM00387">
    <property type="entry name" value="HATPase_c"/>
    <property type="match status" value="1"/>
</dbReference>
<comment type="caution">
    <text evidence="17">The sequence shown here is derived from an EMBL/GenBank/DDBJ whole genome shotgun (WGS) entry which is preliminary data.</text>
</comment>
<evidence type="ECO:0000256" key="13">
    <source>
        <dbReference type="ARBA" id="ARBA00023136"/>
    </source>
</evidence>
<dbReference type="SUPFAM" id="SSF47384">
    <property type="entry name" value="Homodimeric domain of signal transducing histidine kinase"/>
    <property type="match status" value="1"/>
</dbReference>
<evidence type="ECO:0000256" key="7">
    <source>
        <dbReference type="ARBA" id="ARBA00022692"/>
    </source>
</evidence>
<keyword evidence="13 15" id="KW-0472">Membrane</keyword>
<keyword evidence="4" id="KW-1003">Cell membrane</keyword>
<keyword evidence="10" id="KW-0067">ATP-binding</keyword>
<evidence type="ECO:0000256" key="3">
    <source>
        <dbReference type="ARBA" id="ARBA00012438"/>
    </source>
</evidence>
<gene>
    <name evidence="17" type="ORF">CLV75_2348</name>
</gene>
<dbReference type="SUPFAM" id="SSF103190">
    <property type="entry name" value="Sensory domain-like"/>
    <property type="match status" value="1"/>
</dbReference>
<evidence type="ECO:0000256" key="2">
    <source>
        <dbReference type="ARBA" id="ARBA00004651"/>
    </source>
</evidence>
<dbReference type="Pfam" id="PF02743">
    <property type="entry name" value="dCache_1"/>
    <property type="match status" value="1"/>
</dbReference>
<accession>A0A497ZEU7</accession>
<dbReference type="PROSITE" id="PS50109">
    <property type="entry name" value="HIS_KIN"/>
    <property type="match status" value="1"/>
</dbReference>
<keyword evidence="14" id="KW-0175">Coiled coil</keyword>
<dbReference type="InterPro" id="IPR036890">
    <property type="entry name" value="HATPase_C_sf"/>
</dbReference>
<dbReference type="Pfam" id="PF02518">
    <property type="entry name" value="HATPase_c"/>
    <property type="match status" value="1"/>
</dbReference>
<keyword evidence="8" id="KW-0547">Nucleotide-binding</keyword>
<dbReference type="InterPro" id="IPR033479">
    <property type="entry name" value="dCache_1"/>
</dbReference>
<evidence type="ECO:0000256" key="10">
    <source>
        <dbReference type="ARBA" id="ARBA00022840"/>
    </source>
</evidence>
<keyword evidence="5" id="KW-0597">Phosphoprotein</keyword>
<dbReference type="GO" id="GO:0000155">
    <property type="term" value="F:phosphorelay sensor kinase activity"/>
    <property type="evidence" value="ECO:0007669"/>
    <property type="project" value="InterPro"/>
</dbReference>
<keyword evidence="6" id="KW-0808">Transferase</keyword>
<dbReference type="InterPro" id="IPR003661">
    <property type="entry name" value="HisK_dim/P_dom"/>
</dbReference>
<keyword evidence="18" id="KW-1185">Reference proteome</keyword>